<protein>
    <submittedName>
        <fullName evidence="1">DUF934 domain-containing protein</fullName>
    </submittedName>
</protein>
<organism evidence="1 2">
    <name type="scientific">Motiliproteus coralliicola</name>
    <dbReference type="NCBI Taxonomy" id="2283196"/>
    <lineage>
        <taxon>Bacteria</taxon>
        <taxon>Pseudomonadati</taxon>
        <taxon>Pseudomonadota</taxon>
        <taxon>Gammaproteobacteria</taxon>
        <taxon>Oceanospirillales</taxon>
        <taxon>Oceanospirillaceae</taxon>
        <taxon>Motiliproteus</taxon>
    </lineage>
</organism>
<comment type="caution">
    <text evidence="1">The sequence shown here is derived from an EMBL/GenBank/DDBJ whole genome shotgun (WGS) entry which is preliminary data.</text>
</comment>
<name>A0A369WLU1_9GAMM</name>
<sequence length="178" mass="19496">MPRIIKDGGIVDDSARIIEIDEDTPIHSSLQQSVFLPLSRWLVMQSGMEITEGQKLAGVWFDGDADIAALIDHLDRLPAIAIRFNSFQDGTGFSLGALLRESHGYGGELRAFGQLIADQAPQLRRCGFNAIALQPGESLETAMSMLEGMNLSYQGSIYSPRTPFKFRFSSASNSVNKT</sequence>
<evidence type="ECO:0000313" key="1">
    <source>
        <dbReference type="EMBL" id="RDE22682.1"/>
    </source>
</evidence>
<keyword evidence="2" id="KW-1185">Reference proteome</keyword>
<dbReference type="OrthoDB" id="9800421at2"/>
<dbReference type="Proteomes" id="UP000253769">
    <property type="component" value="Unassembled WGS sequence"/>
</dbReference>
<gene>
    <name evidence="1" type="ORF">DV711_08865</name>
</gene>
<dbReference type="PIRSF" id="PIRSF030820">
    <property type="entry name" value="UCP030820"/>
    <property type="match status" value="1"/>
</dbReference>
<dbReference type="RefSeq" id="WP_114695314.1">
    <property type="nucleotide sequence ID" value="NZ_QQOH01000002.1"/>
</dbReference>
<reference evidence="1 2" key="1">
    <citation type="submission" date="2018-07" db="EMBL/GenBank/DDBJ databases">
        <title>Motiliproteus coralliicola sp. nov., a bacterium isolated from Coral.</title>
        <authorList>
            <person name="Wang G."/>
        </authorList>
    </citation>
    <scope>NUCLEOTIDE SEQUENCE [LARGE SCALE GENOMIC DNA]</scope>
    <source>
        <strain evidence="1 2">C34</strain>
    </source>
</reference>
<dbReference type="EMBL" id="QQOH01000002">
    <property type="protein sequence ID" value="RDE22682.1"/>
    <property type="molecule type" value="Genomic_DNA"/>
</dbReference>
<dbReference type="Pfam" id="PF06073">
    <property type="entry name" value="DUF934"/>
    <property type="match status" value="1"/>
</dbReference>
<dbReference type="InterPro" id="IPR008318">
    <property type="entry name" value="UCP030820"/>
</dbReference>
<accession>A0A369WLU1</accession>
<proteinExistence type="predicted"/>
<evidence type="ECO:0000313" key="2">
    <source>
        <dbReference type="Proteomes" id="UP000253769"/>
    </source>
</evidence>
<dbReference type="AlphaFoldDB" id="A0A369WLU1"/>